<comment type="caution">
    <text evidence="4">The sequence shown here is derived from an EMBL/GenBank/DDBJ whole genome shotgun (WGS) entry which is preliminary data.</text>
</comment>
<dbReference type="PANTHER" id="PTHR47679">
    <property type="entry name" value="PROTEIN TORNADO 1"/>
    <property type="match status" value="1"/>
</dbReference>
<proteinExistence type="predicted"/>
<evidence type="ECO:0000313" key="5">
    <source>
        <dbReference type="Proteomes" id="UP000236333"/>
    </source>
</evidence>
<keyword evidence="1" id="KW-0677">Repeat</keyword>
<evidence type="ECO:0000259" key="2">
    <source>
        <dbReference type="Pfam" id="PF16095"/>
    </source>
</evidence>
<dbReference type="InterPro" id="IPR032171">
    <property type="entry name" value="COR-A"/>
</dbReference>
<dbReference type="EMBL" id="PGGS01000680">
    <property type="protein sequence ID" value="PNH02307.1"/>
    <property type="molecule type" value="Genomic_DNA"/>
</dbReference>
<dbReference type="Proteomes" id="UP000236333">
    <property type="component" value="Unassembled WGS sequence"/>
</dbReference>
<feature type="domain" description="C-terminal of Roc COR-B" evidence="3">
    <location>
        <begin position="170"/>
        <end position="316"/>
    </location>
</feature>
<gene>
    <name evidence="4" type="ORF">TSOC_011734</name>
</gene>
<dbReference type="AlphaFoldDB" id="A0A2J7ZPW2"/>
<evidence type="ECO:0000259" key="3">
    <source>
        <dbReference type="Pfam" id="PF25497"/>
    </source>
</evidence>
<accession>A0A2J7ZPW2</accession>
<dbReference type="GO" id="GO:0016301">
    <property type="term" value="F:kinase activity"/>
    <property type="evidence" value="ECO:0007669"/>
    <property type="project" value="UniProtKB-KW"/>
</dbReference>
<organism evidence="4 5">
    <name type="scientific">Tetrabaena socialis</name>
    <dbReference type="NCBI Taxonomy" id="47790"/>
    <lineage>
        <taxon>Eukaryota</taxon>
        <taxon>Viridiplantae</taxon>
        <taxon>Chlorophyta</taxon>
        <taxon>core chlorophytes</taxon>
        <taxon>Chlorophyceae</taxon>
        <taxon>CS clade</taxon>
        <taxon>Chlamydomonadales</taxon>
        <taxon>Tetrabaenaceae</taxon>
        <taxon>Tetrabaena</taxon>
    </lineage>
</organism>
<keyword evidence="4" id="KW-0418">Kinase</keyword>
<protein>
    <submittedName>
        <fullName evidence="4">Putative serine/threonine-protein kinase</fullName>
    </submittedName>
</protein>
<feature type="domain" description="COR" evidence="2">
    <location>
        <begin position="6"/>
        <end position="141"/>
    </location>
</feature>
<keyword evidence="5" id="KW-1185">Reference proteome</keyword>
<dbReference type="PANTHER" id="PTHR47679:SF2">
    <property type="entry name" value="C-TERMINAL OF ROC (COR) DOMAIN-CONTAINING PROTEIN"/>
    <property type="match status" value="1"/>
</dbReference>
<dbReference type="InterPro" id="IPR057263">
    <property type="entry name" value="COR-B"/>
</dbReference>
<sequence length="704" mass="76361">MPPSTEPLMPYEEYKALAKAAAKAAGIQDMEDGAQLDKATSLLSDFGDLLYFPFVAGMEDVVVLRPQWLADVMAQVVTVDGLKKDKLLLGSGEDGRVSKAALVKLMEAFSPRHAAGLINLLERFSLLHSIDSDTVLVPPLLLRASSAEGVKRLHKESGLAANGTGWRWWHAQYAYSYVPEALLCRAMCRLFALPSVEVLEAWRFGAVLRRNGHLACIAQGPVGHNAVAVTVCGTRPDVLGALISSKLSELLAEAFVGVQLEDIHYGCSSCVQSGKKRPGLINTRAPLRRALKLGTKVITPTCEVCDEYVDVEELARRDDQAQQLMRALVKEVAAAQAQQQLRGFVEAHAADEAQQLLRALVKAATADEMQQPMRKLVEAGDVDEAQQLMSDLVKADAAARMGQGTAAAYGALMPMLVEIRGKLDKQEASMASLSVQVGSVLISKMDGVKLLSLNIGANLQAVLDMHVAADAEAHADVVRRVLALHKGVSMLDAKRMPTLHVILPEPSKTAWWDVKGLVEARFRLHLLCEHPGGPHMTDHGGYVIERTKPFLRKHARGLSILSHAAGLLLGAGVRAMTGGASDGGLKWLGQFVDEHVLAEPMQAFTRLNELFDKLQLEEDEQQLRPLVAPPAGGAAAGSTMAWQAKHKVEFEGCQEAQREIQVLIQQKDPMRTYGNLQKVSALSGDVLWLCKEHAACHPGAFNLR</sequence>
<keyword evidence="4" id="KW-0808">Transferase</keyword>
<evidence type="ECO:0000313" key="4">
    <source>
        <dbReference type="EMBL" id="PNH02307.1"/>
    </source>
</evidence>
<name>A0A2J7ZPW2_9CHLO</name>
<dbReference type="Pfam" id="PF25497">
    <property type="entry name" value="COR-B"/>
    <property type="match status" value="1"/>
</dbReference>
<dbReference type="Pfam" id="PF16095">
    <property type="entry name" value="COR-A"/>
    <property type="match status" value="1"/>
</dbReference>
<evidence type="ECO:0000256" key="1">
    <source>
        <dbReference type="ARBA" id="ARBA00022737"/>
    </source>
</evidence>
<dbReference type="OrthoDB" id="10252328at2759"/>
<reference evidence="4 5" key="1">
    <citation type="journal article" date="2017" name="Mol. Biol. Evol.">
        <title>The 4-celled Tetrabaena socialis nuclear genome reveals the essential components for genetic control of cell number at the origin of multicellularity in the volvocine lineage.</title>
        <authorList>
            <person name="Featherston J."/>
            <person name="Arakaki Y."/>
            <person name="Hanschen E.R."/>
            <person name="Ferris P.J."/>
            <person name="Michod R.E."/>
            <person name="Olson B.J.S.C."/>
            <person name="Nozaki H."/>
            <person name="Durand P.M."/>
        </authorList>
    </citation>
    <scope>NUCLEOTIDE SEQUENCE [LARGE SCALE GENOMIC DNA]</scope>
    <source>
        <strain evidence="4 5">NIES-571</strain>
    </source>
</reference>